<dbReference type="OrthoDB" id="9802699at2"/>
<dbReference type="Gene3D" id="3.30.390.10">
    <property type="entry name" value="Enolase-like, N-terminal domain"/>
    <property type="match status" value="1"/>
</dbReference>
<dbReference type="GO" id="GO:0000287">
    <property type="term" value="F:magnesium ion binding"/>
    <property type="evidence" value="ECO:0007669"/>
    <property type="project" value="UniProtKB-ARBA"/>
</dbReference>
<protein>
    <submittedName>
        <fullName evidence="2">Galactonate dehydratase</fullName>
    </submittedName>
</protein>
<organism evidence="2 3">
    <name type="scientific">Paracoccus lutimaris</name>
    <dbReference type="NCBI Taxonomy" id="1490030"/>
    <lineage>
        <taxon>Bacteria</taxon>
        <taxon>Pseudomonadati</taxon>
        <taxon>Pseudomonadota</taxon>
        <taxon>Alphaproteobacteria</taxon>
        <taxon>Rhodobacterales</taxon>
        <taxon>Paracoccaceae</taxon>
        <taxon>Paracoccus</taxon>
    </lineage>
</organism>
<name>A0A368Z6E4_9RHOB</name>
<comment type="caution">
    <text evidence="2">The sequence shown here is derived from an EMBL/GenBank/DDBJ whole genome shotgun (WGS) entry which is preliminary data.</text>
</comment>
<dbReference type="GO" id="GO:0003824">
    <property type="term" value="F:catalytic activity"/>
    <property type="evidence" value="ECO:0007669"/>
    <property type="project" value="UniProtKB-ARBA"/>
</dbReference>
<gene>
    <name evidence="2" type="ORF">DFP89_104184</name>
</gene>
<dbReference type="InterPro" id="IPR013342">
    <property type="entry name" value="Mandelate_racemase_C"/>
</dbReference>
<dbReference type="SMART" id="SM00922">
    <property type="entry name" value="MR_MLE"/>
    <property type="match status" value="1"/>
</dbReference>
<dbReference type="InterPro" id="IPR036849">
    <property type="entry name" value="Enolase-like_C_sf"/>
</dbReference>
<dbReference type="SUPFAM" id="SSF54826">
    <property type="entry name" value="Enolase N-terminal domain-like"/>
    <property type="match status" value="1"/>
</dbReference>
<dbReference type="InterPro" id="IPR029065">
    <property type="entry name" value="Enolase_C-like"/>
</dbReference>
<keyword evidence="3" id="KW-1185">Reference proteome</keyword>
<dbReference type="AlphaFoldDB" id="A0A368Z6E4"/>
<dbReference type="Gene3D" id="3.20.20.120">
    <property type="entry name" value="Enolase-like C-terminal domain"/>
    <property type="match status" value="1"/>
</dbReference>
<accession>A0A368Z6E4</accession>
<sequence>MLTQIPRAVQMGFRLIRVSPKTVWVVLRVRLGCGAEGWAEITDFGDEAGLALALSALGRAIANDRPSVPGGLLALVRGRQGAARLAVLRHGLEAAAADALARRAGVPLAVALGGGFHDRLDCYANINRGIADRAPAGFAARAAEVIAAGYRAVKIAPFDGYLWDRNADPALFSSGVARVEAVRDAIGPDARLMIDCHSRFSVADARRLIDALASCAPYWIEDPVDATRTDAGDQRAIRRAAHGRGIRIAGGEDVTGLADAMRFLAIAGHDVILPDLRLTGLRGGICVLEAALARGVAPSLHNPVGPVLDGHSRHLAAAMDAQVIVERQVGETPLYDAIAGGAEPVRDGRTGLGSGGGFGFVPQFAGAEDEAIAGAVPVSFAGMAGAGPDS</sequence>
<dbReference type="InterPro" id="IPR034593">
    <property type="entry name" value="DgoD-like"/>
</dbReference>
<proteinExistence type="predicted"/>
<reference evidence="2 3" key="1">
    <citation type="submission" date="2018-07" db="EMBL/GenBank/DDBJ databases">
        <title>Genomic Encyclopedia of Type Strains, Phase III (KMG-III): the genomes of soil and plant-associated and newly described type strains.</title>
        <authorList>
            <person name="Whitman W."/>
        </authorList>
    </citation>
    <scope>NUCLEOTIDE SEQUENCE [LARGE SCALE GENOMIC DNA]</scope>
    <source>
        <strain evidence="2 3">CECT 8525</strain>
    </source>
</reference>
<dbReference type="InterPro" id="IPR029017">
    <property type="entry name" value="Enolase-like_N"/>
</dbReference>
<dbReference type="Proteomes" id="UP000253345">
    <property type="component" value="Unassembled WGS sequence"/>
</dbReference>
<dbReference type="InterPro" id="IPR018110">
    <property type="entry name" value="Mandel_Rmase/mucon_lact_enz_CS"/>
</dbReference>
<dbReference type="PANTHER" id="PTHR48080:SF2">
    <property type="entry name" value="D-GALACTONATE DEHYDRATASE"/>
    <property type="match status" value="1"/>
</dbReference>
<dbReference type="EMBL" id="QPJL01000004">
    <property type="protein sequence ID" value="RCW86797.1"/>
    <property type="molecule type" value="Genomic_DNA"/>
</dbReference>
<dbReference type="PANTHER" id="PTHR48080">
    <property type="entry name" value="D-GALACTONATE DEHYDRATASE-RELATED"/>
    <property type="match status" value="1"/>
</dbReference>
<dbReference type="SFLD" id="SFLDS00001">
    <property type="entry name" value="Enolase"/>
    <property type="match status" value="1"/>
</dbReference>
<dbReference type="SUPFAM" id="SSF51604">
    <property type="entry name" value="Enolase C-terminal domain-like"/>
    <property type="match status" value="1"/>
</dbReference>
<dbReference type="GO" id="GO:0009063">
    <property type="term" value="P:amino acid catabolic process"/>
    <property type="evidence" value="ECO:0007669"/>
    <property type="project" value="InterPro"/>
</dbReference>
<dbReference type="RefSeq" id="WP_114348509.1">
    <property type="nucleotide sequence ID" value="NZ_QPJL01000004.1"/>
</dbReference>
<feature type="domain" description="Mandelate racemase/muconate lactonizing enzyme C-terminal" evidence="1">
    <location>
        <begin position="135"/>
        <end position="244"/>
    </location>
</feature>
<dbReference type="Pfam" id="PF13378">
    <property type="entry name" value="MR_MLE_C"/>
    <property type="match status" value="1"/>
</dbReference>
<evidence type="ECO:0000259" key="1">
    <source>
        <dbReference type="SMART" id="SM00922"/>
    </source>
</evidence>
<dbReference type="PROSITE" id="PS00909">
    <property type="entry name" value="MR_MLE_2"/>
    <property type="match status" value="1"/>
</dbReference>
<evidence type="ECO:0000313" key="3">
    <source>
        <dbReference type="Proteomes" id="UP000253345"/>
    </source>
</evidence>
<evidence type="ECO:0000313" key="2">
    <source>
        <dbReference type="EMBL" id="RCW86797.1"/>
    </source>
</evidence>